<evidence type="ECO:0000259" key="3">
    <source>
        <dbReference type="Pfam" id="PF16344"/>
    </source>
</evidence>
<reference evidence="4" key="1">
    <citation type="submission" date="2023-03" db="EMBL/GenBank/DDBJ databases">
        <title>Andean soil-derived lignocellulolytic bacterial consortium as a source of novel taxa and putative plastic-active enzymes.</title>
        <authorList>
            <person name="Diaz-Garcia L."/>
            <person name="Chuvochina M."/>
            <person name="Feuerriegel G."/>
            <person name="Bunk B."/>
            <person name="Sproer C."/>
            <person name="Streit W.R."/>
            <person name="Rodriguez L.M."/>
            <person name="Overmann J."/>
            <person name="Jimenez D.J."/>
        </authorList>
    </citation>
    <scope>NUCLEOTIDE SEQUENCE</scope>
    <source>
        <strain evidence="4">MAG 7</strain>
    </source>
</reference>
<dbReference type="InterPro" id="IPR006860">
    <property type="entry name" value="FecR"/>
</dbReference>
<gene>
    <name evidence="4" type="ORF">P0Y53_08310</name>
</gene>
<dbReference type="Pfam" id="PF16344">
    <property type="entry name" value="FecR_C"/>
    <property type="match status" value="1"/>
</dbReference>
<dbReference type="Pfam" id="PF04773">
    <property type="entry name" value="FecR"/>
    <property type="match status" value="1"/>
</dbReference>
<feature type="domain" description="FecR protein" evidence="2">
    <location>
        <begin position="193"/>
        <end position="288"/>
    </location>
</feature>
<keyword evidence="1" id="KW-0812">Transmembrane</keyword>
<dbReference type="GO" id="GO:0016989">
    <property type="term" value="F:sigma factor antagonist activity"/>
    <property type="evidence" value="ECO:0007669"/>
    <property type="project" value="TreeGrafter"/>
</dbReference>
<dbReference type="PANTHER" id="PTHR30273">
    <property type="entry name" value="PERIPLASMIC SIGNAL SENSOR AND SIGMA FACTOR ACTIVATOR FECR-RELATED"/>
    <property type="match status" value="1"/>
</dbReference>
<dbReference type="Gene3D" id="2.60.120.1440">
    <property type="match status" value="1"/>
</dbReference>
<organism evidence="4 5">
    <name type="scientific">Candidatus Pseudobacter hemicellulosilyticus</name>
    <dbReference type="NCBI Taxonomy" id="3121375"/>
    <lineage>
        <taxon>Bacteria</taxon>
        <taxon>Pseudomonadati</taxon>
        <taxon>Bacteroidota</taxon>
        <taxon>Chitinophagia</taxon>
        <taxon>Chitinophagales</taxon>
        <taxon>Chitinophagaceae</taxon>
        <taxon>Pseudobacter</taxon>
    </lineage>
</organism>
<sequence>MTESNQYIAELIGKYLEDRLTAEEHQDLENWLNAAGSNRGLLAEITDQQKLAVNLQKFYSYDSERISQKIGEAIPEFRKAPVVTPHIPSVHRVHFLRKWGWAAAALLLVAGGAYYLVVDKNSAAPVAAVPKATEVAPGKDGAILTLADGRQVVLDSLGNGIVAQQSGADVVLNNGRLVYDAAGQASAEILYNTMTTPKGRQFQVTLPDGTRVWLNAASSIRFPTIFAGTERRVEITGEVYFEVAQHSAKPFRVNVSGAAEIDVLGTSFNINAYENEKTINTTLLNGSIRIADVLLRPGQQARVQHGMAGQSTAEGDITRRGVTVTNDVDIDKVMAWKNGLFNFEESSLEEVMRQLERWYDIEVVYENGVPKTRFWGEMQRQTQLPDLLEILRKTEVEFRMEGRRLIVLNK</sequence>
<feature type="transmembrane region" description="Helical" evidence="1">
    <location>
        <begin position="99"/>
        <end position="117"/>
    </location>
</feature>
<keyword evidence="1" id="KW-0472">Membrane</keyword>
<dbReference type="InterPro" id="IPR032508">
    <property type="entry name" value="FecR_C"/>
</dbReference>
<name>A0AAJ6BHR6_9BACT</name>
<evidence type="ECO:0000259" key="2">
    <source>
        <dbReference type="Pfam" id="PF04773"/>
    </source>
</evidence>
<keyword evidence="1" id="KW-1133">Transmembrane helix</keyword>
<dbReference type="Proteomes" id="UP001220610">
    <property type="component" value="Chromosome"/>
</dbReference>
<dbReference type="Gene3D" id="3.55.50.30">
    <property type="match status" value="1"/>
</dbReference>
<feature type="domain" description="Protein FecR C-terminal" evidence="3">
    <location>
        <begin position="341"/>
        <end position="407"/>
    </location>
</feature>
<protein>
    <submittedName>
        <fullName evidence="4">DUF4974 domain-containing protein</fullName>
    </submittedName>
</protein>
<proteinExistence type="predicted"/>
<evidence type="ECO:0000313" key="4">
    <source>
        <dbReference type="EMBL" id="WEK37503.1"/>
    </source>
</evidence>
<evidence type="ECO:0000313" key="5">
    <source>
        <dbReference type="Proteomes" id="UP001220610"/>
    </source>
</evidence>
<dbReference type="EMBL" id="CP119311">
    <property type="protein sequence ID" value="WEK37503.1"/>
    <property type="molecule type" value="Genomic_DNA"/>
</dbReference>
<dbReference type="AlphaFoldDB" id="A0AAJ6BHR6"/>
<evidence type="ECO:0000256" key="1">
    <source>
        <dbReference type="SAM" id="Phobius"/>
    </source>
</evidence>
<dbReference type="PANTHER" id="PTHR30273:SF2">
    <property type="entry name" value="PROTEIN FECR"/>
    <property type="match status" value="1"/>
</dbReference>
<accession>A0AAJ6BHR6</accession>
<dbReference type="InterPro" id="IPR012373">
    <property type="entry name" value="Ferrdict_sens_TM"/>
</dbReference>